<reference evidence="1 2" key="1">
    <citation type="submission" date="2022-06" db="EMBL/GenBank/DDBJ databases">
        <title>Isolation of gut microbiota from human fecal samples.</title>
        <authorList>
            <person name="Pamer E.G."/>
            <person name="Barat B."/>
            <person name="Waligurski E."/>
            <person name="Medina S."/>
            <person name="Paddock L."/>
            <person name="Mostad J."/>
        </authorList>
    </citation>
    <scope>NUCLEOTIDE SEQUENCE [LARGE SCALE GENOMIC DNA]</scope>
    <source>
        <strain evidence="1 2">SL.3.17</strain>
    </source>
</reference>
<organism evidence="1 2">
    <name type="scientific">Anaerovorax odorimutans</name>
    <dbReference type="NCBI Taxonomy" id="109327"/>
    <lineage>
        <taxon>Bacteria</taxon>
        <taxon>Bacillati</taxon>
        <taxon>Bacillota</taxon>
        <taxon>Clostridia</taxon>
        <taxon>Peptostreptococcales</taxon>
        <taxon>Anaerovoracaceae</taxon>
        <taxon>Anaerovorax</taxon>
    </lineage>
</organism>
<proteinExistence type="predicted"/>
<evidence type="ECO:0000313" key="1">
    <source>
        <dbReference type="EMBL" id="MCQ4637382.1"/>
    </source>
</evidence>
<sequence>MKIAICLLGNSSSETRFIHKEAVPVTNPDFFEKLRIFQGFCGLQNGRQHKFSFPPISNCRKPTTLRNFALFFRKVTAGLKRITYSTQLTSDSLPWNRTIPVGGK</sequence>
<name>A0ABT1RQA8_9FIRM</name>
<dbReference type="Proteomes" id="UP001524502">
    <property type="component" value="Unassembled WGS sequence"/>
</dbReference>
<evidence type="ECO:0000313" key="2">
    <source>
        <dbReference type="Proteomes" id="UP001524502"/>
    </source>
</evidence>
<dbReference type="EMBL" id="JANFXK010000012">
    <property type="protein sequence ID" value="MCQ4637382.1"/>
    <property type="molecule type" value="Genomic_DNA"/>
</dbReference>
<gene>
    <name evidence="1" type="ORF">NE619_11665</name>
</gene>
<keyword evidence="2" id="KW-1185">Reference proteome</keyword>
<comment type="caution">
    <text evidence="1">The sequence shown here is derived from an EMBL/GenBank/DDBJ whole genome shotgun (WGS) entry which is preliminary data.</text>
</comment>
<accession>A0ABT1RQA8</accession>
<protein>
    <submittedName>
        <fullName evidence="1">Uncharacterized protein</fullName>
    </submittedName>
</protein>